<dbReference type="AlphaFoldDB" id="A0A7W4V187"/>
<name>A0A7W4V187_9MICO</name>
<protein>
    <recommendedName>
        <fullName evidence="3">Protein ImuA</fullName>
    </recommendedName>
</protein>
<proteinExistence type="predicted"/>
<comment type="caution">
    <text evidence="1">The sequence shown here is derived from an EMBL/GenBank/DDBJ whole genome shotgun (WGS) entry which is preliminary data.</text>
</comment>
<evidence type="ECO:0000313" key="1">
    <source>
        <dbReference type="EMBL" id="MBB2975001.1"/>
    </source>
</evidence>
<dbReference type="RefSeq" id="WP_165142005.1">
    <property type="nucleotide sequence ID" value="NZ_CP049255.1"/>
</dbReference>
<evidence type="ECO:0008006" key="3">
    <source>
        <dbReference type="Google" id="ProtNLM"/>
    </source>
</evidence>
<organism evidence="1 2">
    <name type="scientific">Microbacterium endophyticum</name>
    <dbReference type="NCBI Taxonomy" id="1526412"/>
    <lineage>
        <taxon>Bacteria</taxon>
        <taxon>Bacillati</taxon>
        <taxon>Actinomycetota</taxon>
        <taxon>Actinomycetes</taxon>
        <taxon>Micrococcales</taxon>
        <taxon>Microbacteriaceae</taxon>
        <taxon>Microbacterium</taxon>
    </lineage>
</organism>
<keyword evidence="2" id="KW-1185">Reference proteome</keyword>
<reference evidence="1 2" key="1">
    <citation type="submission" date="2020-08" db="EMBL/GenBank/DDBJ databases">
        <title>Sequencing the genomes of 1000 actinobacteria strains.</title>
        <authorList>
            <person name="Klenk H.-P."/>
        </authorList>
    </citation>
    <scope>NUCLEOTIDE SEQUENCE [LARGE SCALE GENOMIC DNA]</scope>
    <source>
        <strain evidence="1 2">DSM 27099</strain>
    </source>
</reference>
<gene>
    <name evidence="1" type="ORF">FHX49_000542</name>
</gene>
<dbReference type="Proteomes" id="UP000529310">
    <property type="component" value="Unassembled WGS sequence"/>
</dbReference>
<dbReference type="EMBL" id="JACHWQ010000001">
    <property type="protein sequence ID" value="MBB2975001.1"/>
    <property type="molecule type" value="Genomic_DNA"/>
</dbReference>
<accession>A0A7W4V187</accession>
<evidence type="ECO:0000313" key="2">
    <source>
        <dbReference type="Proteomes" id="UP000529310"/>
    </source>
</evidence>
<sequence>MTAATTENVQRLRAQLKRAEGRRMDAPVFPAPPALSALLPGGGLRAGASYSLAPSGALLLSLLARPSRAGSWCAAVGIPHLGIEAAEHAGVDLDRLVLIPDPGPRWLAVVATLADVLPVVAVRPPARVSDGDAARLAARLREKGTVLLVQGAWPQSEATLDVSDPQWSGLGSGHGLLEQRALTVTVHSRRTAVPRRARILLPDAQGEVAAASVSVGSYRAAMRAVS</sequence>